<accession>A0A8G1QZ75</accession>
<protein>
    <recommendedName>
        <fullName evidence="3">Nucleoside phosphorylase domain-containing protein</fullName>
    </recommendedName>
</protein>
<reference evidence="1 2" key="1">
    <citation type="submission" date="2018-02" db="EMBL/GenBank/DDBJ databases">
        <title>The genomes of Aspergillus section Nigri reveals drivers in fungal speciation.</title>
        <authorList>
            <consortium name="DOE Joint Genome Institute"/>
            <person name="Vesth T.C."/>
            <person name="Nybo J."/>
            <person name="Theobald S."/>
            <person name="Brandl J."/>
            <person name="Frisvad J.C."/>
            <person name="Nielsen K.F."/>
            <person name="Lyhne E.K."/>
            <person name="Kogle M.E."/>
            <person name="Kuo A."/>
            <person name="Riley R."/>
            <person name="Clum A."/>
            <person name="Nolan M."/>
            <person name="Lipzen A."/>
            <person name="Salamov A."/>
            <person name="Henrissat B."/>
            <person name="Wiebenga A."/>
            <person name="De vries R.P."/>
            <person name="Grigoriev I.V."/>
            <person name="Mortensen U.H."/>
            <person name="Andersen M.R."/>
            <person name="Baker S.E."/>
        </authorList>
    </citation>
    <scope>NUCLEOTIDE SEQUENCE [LARGE SCALE GENOMIC DNA]</scope>
    <source>
        <strain evidence="1 2">CBS 112811</strain>
    </source>
</reference>
<keyword evidence="2" id="KW-1185">Reference proteome</keyword>
<dbReference type="Proteomes" id="UP000249526">
    <property type="component" value="Unassembled WGS sequence"/>
</dbReference>
<name>A0A8G1QZ75_9EURO</name>
<organism evidence="1 2">
    <name type="scientific">Aspergillus piperis CBS 112811</name>
    <dbReference type="NCBI Taxonomy" id="1448313"/>
    <lineage>
        <taxon>Eukaryota</taxon>
        <taxon>Fungi</taxon>
        <taxon>Dikarya</taxon>
        <taxon>Ascomycota</taxon>
        <taxon>Pezizomycotina</taxon>
        <taxon>Eurotiomycetes</taxon>
        <taxon>Eurotiomycetidae</taxon>
        <taxon>Eurotiales</taxon>
        <taxon>Aspergillaceae</taxon>
        <taxon>Aspergillus</taxon>
        <taxon>Aspergillus subgen. Circumdati</taxon>
    </lineage>
</organism>
<proteinExistence type="predicted"/>
<dbReference type="GeneID" id="37163694"/>
<gene>
    <name evidence="1" type="ORF">BO85DRAFT_450050</name>
</gene>
<evidence type="ECO:0008006" key="3">
    <source>
        <dbReference type="Google" id="ProtNLM"/>
    </source>
</evidence>
<dbReference type="EMBL" id="KZ825064">
    <property type="protein sequence ID" value="RAH56638.1"/>
    <property type="molecule type" value="Genomic_DNA"/>
</dbReference>
<evidence type="ECO:0000313" key="1">
    <source>
        <dbReference type="EMBL" id="RAH56638.1"/>
    </source>
</evidence>
<evidence type="ECO:0000313" key="2">
    <source>
        <dbReference type="Proteomes" id="UP000249526"/>
    </source>
</evidence>
<sequence>MRPHTPRKLQVMNAICVFPSQSDAVKVELASMETINGQRKSYSVVSGLGISNPGVRLTVIVGVCGDVPFLNKDVEIVLGDVINRDSVVE</sequence>
<dbReference type="RefSeq" id="XP_025514560.1">
    <property type="nucleotide sequence ID" value="XM_025660292.1"/>
</dbReference>
<dbReference type="AlphaFoldDB" id="A0A8G1QZ75"/>